<dbReference type="GeneID" id="19189902"/>
<dbReference type="HOGENOM" id="CLU_1643516_0_0_1"/>
<accession>W9X389</accession>
<dbReference type="EMBL" id="AMGX01000007">
    <property type="protein sequence ID" value="EXJ71376.1"/>
    <property type="molecule type" value="Genomic_DNA"/>
</dbReference>
<evidence type="ECO:0000313" key="2">
    <source>
        <dbReference type="Proteomes" id="UP000019471"/>
    </source>
</evidence>
<dbReference type="STRING" id="1182543.W9X389"/>
<dbReference type="Proteomes" id="UP000019471">
    <property type="component" value="Unassembled WGS sequence"/>
</dbReference>
<reference evidence="1 2" key="1">
    <citation type="submission" date="2013-03" db="EMBL/GenBank/DDBJ databases">
        <title>The Genome Sequence of Cladophialophora psammophila CBS 110553.</title>
        <authorList>
            <consortium name="The Broad Institute Genomics Platform"/>
            <person name="Cuomo C."/>
            <person name="de Hoog S."/>
            <person name="Gorbushina A."/>
            <person name="Walker B."/>
            <person name="Young S.K."/>
            <person name="Zeng Q."/>
            <person name="Gargeya S."/>
            <person name="Fitzgerald M."/>
            <person name="Haas B."/>
            <person name="Abouelleil A."/>
            <person name="Allen A.W."/>
            <person name="Alvarado L."/>
            <person name="Arachchi H.M."/>
            <person name="Berlin A.M."/>
            <person name="Chapman S.B."/>
            <person name="Gainer-Dewar J."/>
            <person name="Goldberg J."/>
            <person name="Griggs A."/>
            <person name="Gujja S."/>
            <person name="Hansen M."/>
            <person name="Howarth C."/>
            <person name="Imamovic A."/>
            <person name="Ireland A."/>
            <person name="Larimer J."/>
            <person name="McCowan C."/>
            <person name="Murphy C."/>
            <person name="Pearson M."/>
            <person name="Poon T.W."/>
            <person name="Priest M."/>
            <person name="Roberts A."/>
            <person name="Saif S."/>
            <person name="Shea T."/>
            <person name="Sisk P."/>
            <person name="Sykes S."/>
            <person name="Wortman J."/>
            <person name="Nusbaum C."/>
            <person name="Birren B."/>
        </authorList>
    </citation>
    <scope>NUCLEOTIDE SEQUENCE [LARGE SCALE GENOMIC DNA]</scope>
    <source>
        <strain evidence="1 2">CBS 110553</strain>
    </source>
</reference>
<comment type="caution">
    <text evidence="1">The sequence shown here is derived from an EMBL/GenBank/DDBJ whole genome shotgun (WGS) entry which is preliminary data.</text>
</comment>
<evidence type="ECO:0000313" key="1">
    <source>
        <dbReference type="EMBL" id="EXJ71376.1"/>
    </source>
</evidence>
<protein>
    <submittedName>
        <fullName evidence="1">Uncharacterized protein</fullName>
    </submittedName>
</protein>
<keyword evidence="2" id="KW-1185">Reference proteome</keyword>
<dbReference type="AlphaFoldDB" id="W9X389"/>
<name>W9X389_9EURO</name>
<sequence>MEVRYPLAFCEAISVVRNEATNKLFRVVFLSGVLVVKDQNASLWSDGGPRKAKVMLAAMHLVGDFILYQPFQGVAETRPLAFSDEQKQNGQNCETYVVRPCGVLHKKKKGIITARCLNKFVIGVAELAAAMIEIGLKRDSKDRIIHAALLEKGKAVLQKAR</sequence>
<gene>
    <name evidence="1" type="ORF">A1O5_05183</name>
</gene>
<dbReference type="OrthoDB" id="3535423at2759"/>
<proteinExistence type="predicted"/>
<organism evidence="1 2">
    <name type="scientific">Cladophialophora psammophila CBS 110553</name>
    <dbReference type="NCBI Taxonomy" id="1182543"/>
    <lineage>
        <taxon>Eukaryota</taxon>
        <taxon>Fungi</taxon>
        <taxon>Dikarya</taxon>
        <taxon>Ascomycota</taxon>
        <taxon>Pezizomycotina</taxon>
        <taxon>Eurotiomycetes</taxon>
        <taxon>Chaetothyriomycetidae</taxon>
        <taxon>Chaetothyriales</taxon>
        <taxon>Herpotrichiellaceae</taxon>
        <taxon>Cladophialophora</taxon>
    </lineage>
</organism>
<dbReference type="RefSeq" id="XP_007743975.1">
    <property type="nucleotide sequence ID" value="XM_007745785.1"/>
</dbReference>